<feature type="compositionally biased region" description="Polar residues" evidence="1">
    <location>
        <begin position="93"/>
        <end position="105"/>
    </location>
</feature>
<dbReference type="OrthoDB" id="2343287at2759"/>
<protein>
    <submittedName>
        <fullName evidence="2">Uncharacterized protein</fullName>
    </submittedName>
</protein>
<reference evidence="2" key="1">
    <citation type="submission" date="2019-10" db="EMBL/GenBank/DDBJ databases">
        <title>Conservation and host-specific expression of non-tandemly repeated heterogenous ribosome RNA gene in arbuscular mycorrhizal fungi.</title>
        <authorList>
            <person name="Maeda T."/>
            <person name="Kobayashi Y."/>
            <person name="Nakagawa T."/>
            <person name="Ezawa T."/>
            <person name="Yamaguchi K."/>
            <person name="Bino T."/>
            <person name="Nishimoto Y."/>
            <person name="Shigenobu S."/>
            <person name="Kawaguchi M."/>
        </authorList>
    </citation>
    <scope>NUCLEOTIDE SEQUENCE</scope>
    <source>
        <strain evidence="2">HR1</strain>
    </source>
</reference>
<dbReference type="EMBL" id="BLAL01000044">
    <property type="protein sequence ID" value="GES79544.1"/>
    <property type="molecule type" value="Genomic_DNA"/>
</dbReference>
<name>A0A8H3L5G8_9GLOM</name>
<accession>A0A8H3L5G8</accession>
<feature type="region of interest" description="Disordered" evidence="1">
    <location>
        <begin position="87"/>
        <end position="110"/>
    </location>
</feature>
<proteinExistence type="predicted"/>
<evidence type="ECO:0000313" key="2">
    <source>
        <dbReference type="EMBL" id="GES79544.1"/>
    </source>
</evidence>
<dbReference type="Proteomes" id="UP000615446">
    <property type="component" value="Unassembled WGS sequence"/>
</dbReference>
<evidence type="ECO:0000313" key="3">
    <source>
        <dbReference type="Proteomes" id="UP000615446"/>
    </source>
</evidence>
<organism evidence="2 3">
    <name type="scientific">Rhizophagus clarus</name>
    <dbReference type="NCBI Taxonomy" id="94130"/>
    <lineage>
        <taxon>Eukaryota</taxon>
        <taxon>Fungi</taxon>
        <taxon>Fungi incertae sedis</taxon>
        <taxon>Mucoromycota</taxon>
        <taxon>Glomeromycotina</taxon>
        <taxon>Glomeromycetes</taxon>
        <taxon>Glomerales</taxon>
        <taxon>Glomeraceae</taxon>
        <taxon>Rhizophagus</taxon>
    </lineage>
</organism>
<comment type="caution">
    <text evidence="2">The sequence shown here is derived from an EMBL/GenBank/DDBJ whole genome shotgun (WGS) entry which is preliminary data.</text>
</comment>
<dbReference type="AlphaFoldDB" id="A0A8H3L5G8"/>
<evidence type="ECO:0000256" key="1">
    <source>
        <dbReference type="SAM" id="MobiDB-lite"/>
    </source>
</evidence>
<sequence>MPKGTRGYKKLFAGKCERFGYGHKKLIGSEFEKATVISVSSSTESSSSDTLSSENEDNAMNMHKKDPFFVASTKTSAMNFLKKQQQTKKLLRSPSTPQTPTQICVSKSDKHQSTHLLKHKRTVKVASKNPLKGKDKVKYRTTAEIADEFLESTFMAYLEPSPKEGDDLERNNDLEEIIYKARQKYNKICYKLILPIKII</sequence>
<gene>
    <name evidence="2" type="ORF">RCL2_000684500</name>
</gene>